<dbReference type="CDD" id="cd01948">
    <property type="entry name" value="EAL"/>
    <property type="match status" value="1"/>
</dbReference>
<keyword evidence="5" id="KW-1185">Reference proteome</keyword>
<name>A0ABV7SXS8_9SPHN</name>
<feature type="domain" description="GGDEF" evidence="3">
    <location>
        <begin position="150"/>
        <end position="291"/>
    </location>
</feature>
<evidence type="ECO:0000256" key="1">
    <source>
        <dbReference type="SAM" id="Phobius"/>
    </source>
</evidence>
<dbReference type="InterPro" id="IPR029787">
    <property type="entry name" value="Nucleotide_cyclase"/>
</dbReference>
<keyword evidence="1" id="KW-0812">Transmembrane</keyword>
<protein>
    <submittedName>
        <fullName evidence="4">Bifunctional diguanylate cyclase/phosphodiesterase</fullName>
    </submittedName>
</protein>
<dbReference type="InterPro" id="IPR001633">
    <property type="entry name" value="EAL_dom"/>
</dbReference>
<keyword evidence="1" id="KW-1133">Transmembrane helix</keyword>
<dbReference type="Gene3D" id="3.20.20.450">
    <property type="entry name" value="EAL domain"/>
    <property type="match status" value="1"/>
</dbReference>
<dbReference type="PROSITE" id="PS50887">
    <property type="entry name" value="GGDEF"/>
    <property type="match status" value="1"/>
</dbReference>
<sequence length="561" mass="60402">MEGVSLKSRAIAFAMCAGSVAFILALVATTPEGPIGIADVARALIAAIVCAVLSWASAERALASTAAAIDSAILRLSHAAQGDLTSAIPSEIGTCVPDLSNAMTGLFQQISINLESVHRLAMFDSVTALPNRTNFRRTCERMLSDLPPGTIAALFFIDLDRFKTVNDTMGHAMGDMLLGMVANRLRAVGDRVSDDTGAPQPLIGRLAGDEFTMFVSHLADASEASRIARGLLFALAEPFDLLGTDVEIGASIGIAMRPDHGTNLTDLMRAADAAMYHAKASGRGRAEYFTKELADRIADRARLEIDLREAIEQGQFTLVYQPQVSVPDGRIVAAEALLRWQHPRDGTTLPGAFIQRAEETGLIVEIGEWVIATVAETIERWGRLGIEQRLAINISQRQLDHAAFFKRLRAAMRLANAPARLLELEITETLAMHCSQDVIEAIAQLRADGATIAIDDFGTGYSNLSRLRDLPVDRVKLDRSLIIDIAESAEARMIAQAVIGLIHGLGCEAVGEGIESQAQADVLRVIGCDVIQGFAIAEPMDEAAFVDWSRTDARRALRARA</sequence>
<dbReference type="Pfam" id="PF00990">
    <property type="entry name" value="GGDEF"/>
    <property type="match status" value="1"/>
</dbReference>
<evidence type="ECO:0000313" key="4">
    <source>
        <dbReference type="EMBL" id="MFC3581570.1"/>
    </source>
</evidence>
<proteinExistence type="predicted"/>
<dbReference type="SMART" id="SM00267">
    <property type="entry name" value="GGDEF"/>
    <property type="match status" value="1"/>
</dbReference>
<dbReference type="CDD" id="cd01949">
    <property type="entry name" value="GGDEF"/>
    <property type="match status" value="1"/>
</dbReference>
<dbReference type="PANTHER" id="PTHR44757:SF2">
    <property type="entry name" value="BIOFILM ARCHITECTURE MAINTENANCE PROTEIN MBAA"/>
    <property type="match status" value="1"/>
</dbReference>
<dbReference type="InterPro" id="IPR043128">
    <property type="entry name" value="Rev_trsase/Diguanyl_cyclase"/>
</dbReference>
<organism evidence="4 5">
    <name type="scientific">Sphingomonas hylomeconis</name>
    <dbReference type="NCBI Taxonomy" id="1395958"/>
    <lineage>
        <taxon>Bacteria</taxon>
        <taxon>Pseudomonadati</taxon>
        <taxon>Pseudomonadota</taxon>
        <taxon>Alphaproteobacteria</taxon>
        <taxon>Sphingomonadales</taxon>
        <taxon>Sphingomonadaceae</taxon>
        <taxon>Sphingomonas</taxon>
    </lineage>
</organism>
<comment type="caution">
    <text evidence="4">The sequence shown here is derived from an EMBL/GenBank/DDBJ whole genome shotgun (WGS) entry which is preliminary data.</text>
</comment>
<dbReference type="SUPFAM" id="SSF141868">
    <property type="entry name" value="EAL domain-like"/>
    <property type="match status" value="1"/>
</dbReference>
<dbReference type="NCBIfam" id="TIGR00254">
    <property type="entry name" value="GGDEF"/>
    <property type="match status" value="1"/>
</dbReference>
<dbReference type="InterPro" id="IPR035919">
    <property type="entry name" value="EAL_sf"/>
</dbReference>
<dbReference type="SMART" id="SM00052">
    <property type="entry name" value="EAL"/>
    <property type="match status" value="1"/>
</dbReference>
<evidence type="ECO:0000259" key="3">
    <source>
        <dbReference type="PROSITE" id="PS50887"/>
    </source>
</evidence>
<feature type="domain" description="EAL" evidence="2">
    <location>
        <begin position="300"/>
        <end position="553"/>
    </location>
</feature>
<dbReference type="InterPro" id="IPR052155">
    <property type="entry name" value="Biofilm_reg_signaling"/>
</dbReference>
<dbReference type="PANTHER" id="PTHR44757">
    <property type="entry name" value="DIGUANYLATE CYCLASE DGCP"/>
    <property type="match status" value="1"/>
</dbReference>
<evidence type="ECO:0000313" key="5">
    <source>
        <dbReference type="Proteomes" id="UP001595713"/>
    </source>
</evidence>
<dbReference type="EMBL" id="JBHRXP010000007">
    <property type="protein sequence ID" value="MFC3581570.1"/>
    <property type="molecule type" value="Genomic_DNA"/>
</dbReference>
<dbReference type="RefSeq" id="WP_261292579.1">
    <property type="nucleotide sequence ID" value="NZ_JANQBK010000001.1"/>
</dbReference>
<feature type="transmembrane region" description="Helical" evidence="1">
    <location>
        <begin position="6"/>
        <end position="28"/>
    </location>
</feature>
<gene>
    <name evidence="4" type="ORF">ACFONA_15465</name>
</gene>
<accession>A0ABV7SXS8</accession>
<dbReference type="SUPFAM" id="SSF55073">
    <property type="entry name" value="Nucleotide cyclase"/>
    <property type="match status" value="1"/>
</dbReference>
<evidence type="ECO:0000259" key="2">
    <source>
        <dbReference type="PROSITE" id="PS50883"/>
    </source>
</evidence>
<keyword evidence="1" id="KW-0472">Membrane</keyword>
<feature type="transmembrane region" description="Helical" evidence="1">
    <location>
        <begin position="40"/>
        <end position="58"/>
    </location>
</feature>
<dbReference type="InterPro" id="IPR000160">
    <property type="entry name" value="GGDEF_dom"/>
</dbReference>
<dbReference type="Proteomes" id="UP001595713">
    <property type="component" value="Unassembled WGS sequence"/>
</dbReference>
<dbReference type="Gene3D" id="3.30.70.270">
    <property type="match status" value="1"/>
</dbReference>
<dbReference type="Pfam" id="PF00563">
    <property type="entry name" value="EAL"/>
    <property type="match status" value="1"/>
</dbReference>
<reference evidence="5" key="1">
    <citation type="journal article" date="2019" name="Int. J. Syst. Evol. Microbiol.">
        <title>The Global Catalogue of Microorganisms (GCM) 10K type strain sequencing project: providing services to taxonomists for standard genome sequencing and annotation.</title>
        <authorList>
            <consortium name="The Broad Institute Genomics Platform"/>
            <consortium name="The Broad Institute Genome Sequencing Center for Infectious Disease"/>
            <person name="Wu L."/>
            <person name="Ma J."/>
        </authorList>
    </citation>
    <scope>NUCLEOTIDE SEQUENCE [LARGE SCALE GENOMIC DNA]</scope>
    <source>
        <strain evidence="5">KCTC 42739</strain>
    </source>
</reference>
<dbReference type="PROSITE" id="PS50883">
    <property type="entry name" value="EAL"/>
    <property type="match status" value="1"/>
</dbReference>